<dbReference type="SUPFAM" id="SSF53686">
    <property type="entry name" value="Tryptophan synthase beta subunit-like PLP-dependent enzymes"/>
    <property type="match status" value="1"/>
</dbReference>
<protein>
    <submittedName>
        <fullName evidence="5">Threonine dehydratase</fullName>
    </submittedName>
</protein>
<dbReference type="PANTHER" id="PTHR48078">
    <property type="entry name" value="THREONINE DEHYDRATASE, MITOCHONDRIAL-RELATED"/>
    <property type="match status" value="1"/>
</dbReference>
<comment type="cofactor">
    <cofactor evidence="1">
        <name>pyridoxal 5'-phosphate</name>
        <dbReference type="ChEBI" id="CHEBI:597326"/>
    </cofactor>
</comment>
<dbReference type="GO" id="GO:0003941">
    <property type="term" value="F:L-serine ammonia-lyase activity"/>
    <property type="evidence" value="ECO:0007669"/>
    <property type="project" value="TreeGrafter"/>
</dbReference>
<dbReference type="Gene3D" id="3.40.50.1100">
    <property type="match status" value="2"/>
</dbReference>
<dbReference type="AlphaFoldDB" id="A0A370GE52"/>
<evidence type="ECO:0000256" key="3">
    <source>
        <dbReference type="ARBA" id="ARBA00023239"/>
    </source>
</evidence>
<dbReference type="GO" id="GO:0009097">
    <property type="term" value="P:isoleucine biosynthetic process"/>
    <property type="evidence" value="ECO:0007669"/>
    <property type="project" value="TreeGrafter"/>
</dbReference>
<dbReference type="Proteomes" id="UP000254720">
    <property type="component" value="Unassembled WGS sequence"/>
</dbReference>
<dbReference type="EMBL" id="QQAX01000016">
    <property type="protein sequence ID" value="RDI42088.1"/>
    <property type="molecule type" value="Genomic_DNA"/>
</dbReference>
<dbReference type="InterPro" id="IPR036052">
    <property type="entry name" value="TrpB-like_PALP_sf"/>
</dbReference>
<gene>
    <name evidence="5" type="ORF">C8D86_11642</name>
</gene>
<dbReference type="InterPro" id="IPR050147">
    <property type="entry name" value="Ser/Thr_Dehydratase"/>
</dbReference>
<evidence type="ECO:0000313" key="5">
    <source>
        <dbReference type="EMBL" id="RDI42088.1"/>
    </source>
</evidence>
<dbReference type="GO" id="GO:0006565">
    <property type="term" value="P:L-serine catabolic process"/>
    <property type="evidence" value="ECO:0007669"/>
    <property type="project" value="TreeGrafter"/>
</dbReference>
<sequence>MKKKLVELEKLIVRTPLIPFEMQSLVSKTRIYLKPENLQLFGSYKIRGVVSAIKESEPRQLLLGVAAASAGNLAQAVAFAALKLGIPCKIFVPESAPPIKKQMVRRLGAELVELPYQKAWEIVRGGIVLPHAGLFIHPALTEGLIKGYEKISQEIIEDLPDTEAVIIPFGVGGLSLGIARALHQLRPGVAIFTCEPETAAPLNASLKAGKAIAVRRSPSFVDAIGTPEVLPQVFQSLSPLIRGSLVVSLNEIREGMKILLFNHKLVCEGAAACAFAAAMQLCETHSYQKIVCILTGGNIFSDVLREIVG</sequence>
<dbReference type="OrthoDB" id="9811476at2"/>
<evidence type="ECO:0000313" key="6">
    <source>
        <dbReference type="Proteomes" id="UP000254720"/>
    </source>
</evidence>
<name>A0A370GE52_9COXI</name>
<dbReference type="PANTHER" id="PTHR48078:SF6">
    <property type="entry name" value="L-THREONINE DEHYDRATASE CATABOLIC TDCB"/>
    <property type="match status" value="1"/>
</dbReference>
<keyword evidence="6" id="KW-1185">Reference proteome</keyword>
<feature type="domain" description="Tryptophan synthase beta chain-like PALP" evidence="4">
    <location>
        <begin position="10"/>
        <end position="296"/>
    </location>
</feature>
<evidence type="ECO:0000256" key="2">
    <source>
        <dbReference type="ARBA" id="ARBA00022898"/>
    </source>
</evidence>
<dbReference type="Pfam" id="PF00291">
    <property type="entry name" value="PALP"/>
    <property type="match status" value="1"/>
</dbReference>
<keyword evidence="2" id="KW-0663">Pyridoxal phosphate</keyword>
<dbReference type="GO" id="GO:0004794">
    <property type="term" value="F:threonine deaminase activity"/>
    <property type="evidence" value="ECO:0007669"/>
    <property type="project" value="TreeGrafter"/>
</dbReference>
<dbReference type="GO" id="GO:0006567">
    <property type="term" value="P:L-threonine catabolic process"/>
    <property type="evidence" value="ECO:0007669"/>
    <property type="project" value="TreeGrafter"/>
</dbReference>
<reference evidence="5 6" key="1">
    <citation type="submission" date="2018-07" db="EMBL/GenBank/DDBJ databases">
        <title>Genomic Encyclopedia of Type Strains, Phase IV (KMG-IV): sequencing the most valuable type-strain genomes for metagenomic binning, comparative biology and taxonomic classification.</title>
        <authorList>
            <person name="Goeker M."/>
        </authorList>
    </citation>
    <scope>NUCLEOTIDE SEQUENCE [LARGE SCALE GENOMIC DNA]</scope>
    <source>
        <strain evidence="5 6">DSM 16500</strain>
    </source>
</reference>
<accession>A0A370GE52</accession>
<evidence type="ECO:0000259" key="4">
    <source>
        <dbReference type="Pfam" id="PF00291"/>
    </source>
</evidence>
<dbReference type="InterPro" id="IPR001926">
    <property type="entry name" value="TrpB-like_PALP"/>
</dbReference>
<keyword evidence="3" id="KW-0456">Lyase</keyword>
<evidence type="ECO:0000256" key="1">
    <source>
        <dbReference type="ARBA" id="ARBA00001933"/>
    </source>
</evidence>
<organism evidence="5 6">
    <name type="scientific">Aquicella lusitana</name>
    <dbReference type="NCBI Taxonomy" id="254246"/>
    <lineage>
        <taxon>Bacteria</taxon>
        <taxon>Pseudomonadati</taxon>
        <taxon>Pseudomonadota</taxon>
        <taxon>Gammaproteobacteria</taxon>
        <taxon>Legionellales</taxon>
        <taxon>Coxiellaceae</taxon>
        <taxon>Aquicella</taxon>
    </lineage>
</organism>
<proteinExistence type="predicted"/>
<comment type="caution">
    <text evidence="5">The sequence shown here is derived from an EMBL/GenBank/DDBJ whole genome shotgun (WGS) entry which is preliminary data.</text>
</comment>
<dbReference type="RefSeq" id="WP_114834766.1">
    <property type="nucleotide sequence ID" value="NZ_LR699115.1"/>
</dbReference>